<name>A0A2P2PAN4_RHIMU</name>
<dbReference type="AlphaFoldDB" id="A0A2P2PAN4"/>
<accession>A0A2P2PAN4</accession>
<protein>
    <submittedName>
        <fullName evidence="2">Uncharacterized protein</fullName>
    </submittedName>
</protein>
<proteinExistence type="predicted"/>
<dbReference type="EMBL" id="GGEC01071197">
    <property type="protein sequence ID" value="MBX51681.1"/>
    <property type="molecule type" value="Transcribed_RNA"/>
</dbReference>
<evidence type="ECO:0000256" key="1">
    <source>
        <dbReference type="SAM" id="Phobius"/>
    </source>
</evidence>
<keyword evidence="1" id="KW-0472">Membrane</keyword>
<sequence length="91" mass="10498">MLRLPGLSAAARFLSMSCLAFLLRISTLTLAVLSNTTYDFWGFFFFFFSPLNFDLMESTRFSNWFAIIVTRNPDQSQSQATWFFRISSGIN</sequence>
<organism evidence="2">
    <name type="scientific">Rhizophora mucronata</name>
    <name type="common">Asiatic mangrove</name>
    <dbReference type="NCBI Taxonomy" id="61149"/>
    <lineage>
        <taxon>Eukaryota</taxon>
        <taxon>Viridiplantae</taxon>
        <taxon>Streptophyta</taxon>
        <taxon>Embryophyta</taxon>
        <taxon>Tracheophyta</taxon>
        <taxon>Spermatophyta</taxon>
        <taxon>Magnoliopsida</taxon>
        <taxon>eudicotyledons</taxon>
        <taxon>Gunneridae</taxon>
        <taxon>Pentapetalae</taxon>
        <taxon>rosids</taxon>
        <taxon>fabids</taxon>
        <taxon>Malpighiales</taxon>
        <taxon>Rhizophoraceae</taxon>
        <taxon>Rhizophora</taxon>
    </lineage>
</organism>
<keyword evidence="1" id="KW-0812">Transmembrane</keyword>
<reference evidence="2" key="1">
    <citation type="submission" date="2018-02" db="EMBL/GenBank/DDBJ databases">
        <title>Rhizophora mucronata_Transcriptome.</title>
        <authorList>
            <person name="Meera S.P."/>
            <person name="Sreeshan A."/>
            <person name="Augustine A."/>
        </authorList>
    </citation>
    <scope>NUCLEOTIDE SEQUENCE</scope>
    <source>
        <tissue evidence="2">Leaf</tissue>
    </source>
</reference>
<feature type="transmembrane region" description="Helical" evidence="1">
    <location>
        <begin position="12"/>
        <end position="34"/>
    </location>
</feature>
<keyword evidence="1" id="KW-1133">Transmembrane helix</keyword>
<evidence type="ECO:0000313" key="2">
    <source>
        <dbReference type="EMBL" id="MBX51681.1"/>
    </source>
</evidence>